<feature type="transmembrane region" description="Helical" evidence="1">
    <location>
        <begin position="173"/>
        <end position="192"/>
    </location>
</feature>
<keyword evidence="1" id="KW-1133">Transmembrane helix</keyword>
<feature type="transmembrane region" description="Helical" evidence="1">
    <location>
        <begin position="198"/>
        <end position="217"/>
    </location>
</feature>
<organism evidence="2">
    <name type="scientific">hydrothermal vent metagenome</name>
    <dbReference type="NCBI Taxonomy" id="652676"/>
    <lineage>
        <taxon>unclassified sequences</taxon>
        <taxon>metagenomes</taxon>
        <taxon>ecological metagenomes</taxon>
    </lineage>
</organism>
<accession>A0A3B1B103</accession>
<dbReference type="EMBL" id="UOFX01000029">
    <property type="protein sequence ID" value="VAX07761.1"/>
    <property type="molecule type" value="Genomic_DNA"/>
</dbReference>
<reference evidence="2" key="1">
    <citation type="submission" date="2018-06" db="EMBL/GenBank/DDBJ databases">
        <authorList>
            <person name="Zhirakovskaya E."/>
        </authorList>
    </citation>
    <scope>NUCLEOTIDE SEQUENCE</scope>
</reference>
<gene>
    <name evidence="2" type="ORF">MNBD_GAMMA26-855</name>
</gene>
<name>A0A3B1B103_9ZZZZ</name>
<keyword evidence="1" id="KW-0812">Transmembrane</keyword>
<evidence type="ECO:0000256" key="1">
    <source>
        <dbReference type="SAM" id="Phobius"/>
    </source>
</evidence>
<feature type="transmembrane region" description="Helical" evidence="1">
    <location>
        <begin position="130"/>
        <end position="152"/>
    </location>
</feature>
<feature type="transmembrane region" description="Helical" evidence="1">
    <location>
        <begin position="93"/>
        <end position="118"/>
    </location>
</feature>
<evidence type="ECO:0000313" key="2">
    <source>
        <dbReference type="EMBL" id="VAX07761.1"/>
    </source>
</evidence>
<dbReference type="NCBIfam" id="NF041043">
    <property type="entry name" value="BPSS1780_fam"/>
    <property type="match status" value="1"/>
</dbReference>
<evidence type="ECO:0008006" key="3">
    <source>
        <dbReference type="Google" id="ProtNLM"/>
    </source>
</evidence>
<keyword evidence="1" id="KW-0472">Membrane</keyword>
<feature type="transmembrane region" description="Helical" evidence="1">
    <location>
        <begin position="52"/>
        <end position="72"/>
    </location>
</feature>
<dbReference type="AlphaFoldDB" id="A0A3B1B103"/>
<feature type="transmembrane region" description="Helical" evidence="1">
    <location>
        <begin position="21"/>
        <end position="46"/>
    </location>
</feature>
<proteinExistence type="predicted"/>
<protein>
    <recommendedName>
        <fullName evidence="3">Transmembrane protein</fullName>
    </recommendedName>
</protein>
<dbReference type="InterPro" id="IPR047798">
    <property type="entry name" value="BPSS1780-like"/>
</dbReference>
<sequence>MKAIKVDAGEGLQWLSCGWQLFTKAAGVLVLMGLILFALSLVLNIIPLIGTFIFLLILPVIVGGLLLAIRTVDEGSNVEIMVLFHCFQDNSRLNPLLILGAIMLAASAVAGIAMMLYIGNAIMVDFGPGTLLGLLVVLVLQVFIAMAFFYAIPLVTFELIAPIEALKTSYNACLLNIIPLLLFSIIYIILFFLAIIPFGLGLILLIPVVFCAVYCSYKSIFRSSEPGP</sequence>